<name>A0A1E3JJN2_9TREE</name>
<accession>A0A1E3JJN2</accession>
<protein>
    <submittedName>
        <fullName evidence="2">Uncharacterized protein</fullName>
    </submittedName>
</protein>
<evidence type="ECO:0000313" key="2">
    <source>
        <dbReference type="EMBL" id="ODO00327.1"/>
    </source>
</evidence>
<comment type="caution">
    <text evidence="2">The sequence shown here is derived from an EMBL/GenBank/DDBJ whole genome shotgun (WGS) entry which is preliminary data.</text>
</comment>
<reference evidence="2 3" key="1">
    <citation type="submission" date="2016-06" db="EMBL/GenBank/DDBJ databases">
        <title>Evolution of pathogenesis and genome organization in the Tremellales.</title>
        <authorList>
            <person name="Cuomo C."/>
            <person name="Litvintseva A."/>
            <person name="Heitman J."/>
            <person name="Chen Y."/>
            <person name="Sun S."/>
            <person name="Springer D."/>
            <person name="Dromer F."/>
            <person name="Young S."/>
            <person name="Zeng Q."/>
            <person name="Chapman S."/>
            <person name="Gujja S."/>
            <person name="Saif S."/>
            <person name="Birren B."/>
        </authorList>
    </citation>
    <scope>NUCLEOTIDE SEQUENCE [LARGE SCALE GENOMIC DNA]</scope>
    <source>
        <strain evidence="2 3">CBS 6273</strain>
    </source>
</reference>
<organism evidence="2 3">
    <name type="scientific">Cryptococcus amylolentus CBS 6273</name>
    <dbReference type="NCBI Taxonomy" id="1296118"/>
    <lineage>
        <taxon>Eukaryota</taxon>
        <taxon>Fungi</taxon>
        <taxon>Dikarya</taxon>
        <taxon>Basidiomycota</taxon>
        <taxon>Agaricomycotina</taxon>
        <taxon>Tremellomycetes</taxon>
        <taxon>Tremellales</taxon>
        <taxon>Cryptococcaceae</taxon>
        <taxon>Cryptococcus</taxon>
    </lineage>
</organism>
<proteinExistence type="predicted"/>
<dbReference type="Proteomes" id="UP000095149">
    <property type="component" value="Unassembled WGS sequence"/>
</dbReference>
<evidence type="ECO:0000256" key="1">
    <source>
        <dbReference type="SAM" id="MobiDB-lite"/>
    </source>
</evidence>
<evidence type="ECO:0000313" key="3">
    <source>
        <dbReference type="Proteomes" id="UP000095149"/>
    </source>
</evidence>
<dbReference type="EMBL" id="MEKH01000011">
    <property type="protein sequence ID" value="ODO00327.1"/>
    <property type="molecule type" value="Genomic_DNA"/>
</dbReference>
<gene>
    <name evidence="2" type="ORF">I350_06960</name>
</gene>
<feature type="region of interest" description="Disordered" evidence="1">
    <location>
        <begin position="100"/>
        <end position="134"/>
    </location>
</feature>
<sequence length="134" mass="14557">MPSQGSPGAPPKYLALAWKIAVGKKQAPLVISVAHSPAIESVLLIGLRGIIKPFIEELMKTIREHLRMRGKKNAPYEAPILGRAGFNKINNMPLTQFGAPIARPTQNNIGRRPDQEPEATAVKLKTKPYCASAP</sequence>
<dbReference type="AlphaFoldDB" id="A0A1E3JJN2"/>